<feature type="transmembrane region" description="Helical" evidence="1">
    <location>
        <begin position="121"/>
        <end position="143"/>
    </location>
</feature>
<gene>
    <name evidence="3" type="ORF">SAMN05216452_0750</name>
</gene>
<dbReference type="Proteomes" id="UP000199064">
    <property type="component" value="Unassembled WGS sequence"/>
</dbReference>
<reference evidence="4" key="1">
    <citation type="submission" date="2016-10" db="EMBL/GenBank/DDBJ databases">
        <authorList>
            <person name="Varghese N."/>
            <person name="Submissions S."/>
        </authorList>
    </citation>
    <scope>NUCLEOTIDE SEQUENCE [LARGE SCALE GENOMIC DNA]</scope>
    <source>
        <strain evidence="4">ES.061</strain>
    </source>
</reference>
<proteinExistence type="predicted"/>
<dbReference type="EMBL" id="FNSL01000001">
    <property type="protein sequence ID" value="SEB38890.1"/>
    <property type="molecule type" value="Genomic_DNA"/>
</dbReference>
<feature type="transmembrane region" description="Helical" evidence="1">
    <location>
        <begin position="196"/>
        <end position="214"/>
    </location>
</feature>
<feature type="transmembrane region" description="Helical" evidence="1">
    <location>
        <begin position="166"/>
        <end position="189"/>
    </location>
</feature>
<evidence type="ECO:0000313" key="3">
    <source>
        <dbReference type="EMBL" id="SEB38890.1"/>
    </source>
</evidence>
<protein>
    <recommendedName>
        <fullName evidence="2">Nucleoside transporter/FeoB GTPase Gate domain-containing protein</fullName>
    </recommendedName>
</protein>
<keyword evidence="1" id="KW-1133">Transmembrane helix</keyword>
<keyword evidence="1" id="KW-0472">Membrane</keyword>
<feature type="transmembrane region" description="Helical" evidence="1">
    <location>
        <begin position="220"/>
        <end position="241"/>
    </location>
</feature>
<dbReference type="AlphaFoldDB" id="A0A1H4IXS0"/>
<feature type="transmembrane region" description="Helical" evidence="1">
    <location>
        <begin position="90"/>
        <end position="109"/>
    </location>
</feature>
<keyword evidence="4" id="KW-1185">Reference proteome</keyword>
<accession>A0A1H4IXS0</accession>
<dbReference type="Pfam" id="PF07670">
    <property type="entry name" value="Gate"/>
    <property type="match status" value="1"/>
</dbReference>
<dbReference type="InterPro" id="IPR011642">
    <property type="entry name" value="Gate_dom"/>
</dbReference>
<sequence length="326" mass="34791">MSALRFAIHKTLETLQIYWELVRIMVPITIATEVMSRAGLIDLAAPALAPVMALFGLPPELGLAWLTGMLVGIWGAIAMIFTLVPATSMSVADITVFSALVLIAHGLPIEQKIIQRAGPGFVITTSIRIAGAVVYAIILHHVLETTGWLAEPLNPTWIPVVASTDWLGFLFGLLEALAVMLAILLALAWGLEVLKLTGIMALLMRILAPALRLAGIREEAGQFTAVGLFLGISYGGGLLIREARTGNISPRQVFISCVFMGFAHSIIEDTLIVMALGADALGVLAGRLAFAVAATALIACVLRSIPDDRFFSWAFRRTKCEAPAGP</sequence>
<feature type="transmembrane region" description="Helical" evidence="1">
    <location>
        <begin position="253"/>
        <end position="278"/>
    </location>
</feature>
<evidence type="ECO:0000256" key="1">
    <source>
        <dbReference type="SAM" id="Phobius"/>
    </source>
</evidence>
<feature type="domain" description="Nucleoside transporter/FeoB GTPase Gate" evidence="2">
    <location>
        <begin position="20"/>
        <end position="101"/>
    </location>
</feature>
<feature type="transmembrane region" description="Helical" evidence="1">
    <location>
        <begin position="62"/>
        <end position="84"/>
    </location>
</feature>
<keyword evidence="1" id="KW-0812">Transmembrane</keyword>
<dbReference type="RefSeq" id="WP_007006971.1">
    <property type="nucleotide sequence ID" value="NZ_FNSL01000001.1"/>
</dbReference>
<evidence type="ECO:0000259" key="2">
    <source>
        <dbReference type="Pfam" id="PF07670"/>
    </source>
</evidence>
<feature type="transmembrane region" description="Helical" evidence="1">
    <location>
        <begin position="284"/>
        <end position="302"/>
    </location>
</feature>
<evidence type="ECO:0000313" key="4">
    <source>
        <dbReference type="Proteomes" id="UP000199064"/>
    </source>
</evidence>
<name>A0A1H4IXS0_9HYPH</name>
<organism evidence="3 4">
    <name type="scientific">Nitratireductor aquibiodomus</name>
    <dbReference type="NCBI Taxonomy" id="204799"/>
    <lineage>
        <taxon>Bacteria</taxon>
        <taxon>Pseudomonadati</taxon>
        <taxon>Pseudomonadota</taxon>
        <taxon>Alphaproteobacteria</taxon>
        <taxon>Hyphomicrobiales</taxon>
        <taxon>Phyllobacteriaceae</taxon>
        <taxon>Nitratireductor</taxon>
    </lineage>
</organism>